<accession>W1V5K0</accession>
<proteinExistence type="predicted"/>
<dbReference type="PATRIC" id="fig|1403949.3.peg.336"/>
<evidence type="ECO:0000313" key="2">
    <source>
        <dbReference type="EMBL" id="ETJ00235.1"/>
    </source>
</evidence>
<sequence length="175" mass="18700">KTTSNARREWAVPKAIESETTNNEQAVVTGGNDSKDGKSSKPDNAPKGKDITSDPNANGNGFAEASDLSFLSDLAWGLLTPGQQALLQKSDINPQEYLRTVQEQGKGSIVTGKVVVRVNFDVNGHVIVGEHTPLIAEDVPQPVKEEAMRIVKSSGSIINRRGEPVYLAVPVVLGQ</sequence>
<protein>
    <submittedName>
        <fullName evidence="2">Uncharacterized protein</fullName>
    </submittedName>
</protein>
<feature type="compositionally biased region" description="Basic and acidic residues" evidence="1">
    <location>
        <begin position="33"/>
        <end position="52"/>
    </location>
</feature>
<dbReference type="EMBL" id="AZMJ01000309">
    <property type="protein sequence ID" value="ETJ00235.1"/>
    <property type="molecule type" value="Genomic_DNA"/>
</dbReference>
<feature type="compositionally biased region" description="Basic and acidic residues" evidence="1">
    <location>
        <begin position="1"/>
        <end position="11"/>
    </location>
</feature>
<evidence type="ECO:0000313" key="3">
    <source>
        <dbReference type="Proteomes" id="UP000018855"/>
    </source>
</evidence>
<feature type="region of interest" description="Disordered" evidence="1">
    <location>
        <begin position="1"/>
        <end position="60"/>
    </location>
</feature>
<organism evidence="2 3">
    <name type="scientific">Veillonella dispar DORA_11</name>
    <dbReference type="NCBI Taxonomy" id="1403949"/>
    <lineage>
        <taxon>Bacteria</taxon>
        <taxon>Bacillati</taxon>
        <taxon>Bacillota</taxon>
        <taxon>Negativicutes</taxon>
        <taxon>Veillonellales</taxon>
        <taxon>Veillonellaceae</taxon>
        <taxon>Veillonella</taxon>
    </lineage>
</organism>
<name>W1V5K0_9FIRM</name>
<reference evidence="2 3" key="1">
    <citation type="submission" date="2013-12" db="EMBL/GenBank/DDBJ databases">
        <title>A Varibaculum cambriense genome reconstructed from a premature infant gut community with otherwise low bacterial novelty that shifts toward anaerobic metabolism during the third week of life.</title>
        <authorList>
            <person name="Brown C.T."/>
            <person name="Sharon I."/>
            <person name="Thomas B.C."/>
            <person name="Castelle C.J."/>
            <person name="Morowitz M.J."/>
            <person name="Banfield J.F."/>
        </authorList>
    </citation>
    <scope>NUCLEOTIDE SEQUENCE [LARGE SCALE GENOMIC DNA]</scope>
    <source>
        <strain evidence="3">DORA_11</strain>
    </source>
</reference>
<feature type="non-terminal residue" evidence="2">
    <location>
        <position position="1"/>
    </location>
</feature>
<comment type="caution">
    <text evidence="2">The sequence shown here is derived from an EMBL/GenBank/DDBJ whole genome shotgun (WGS) entry which is preliminary data.</text>
</comment>
<dbReference type="Proteomes" id="UP000018855">
    <property type="component" value="Unassembled WGS sequence"/>
</dbReference>
<dbReference type="AlphaFoldDB" id="W1V5K0"/>
<gene>
    <name evidence="2" type="ORF">Q619_VDC00309G0001</name>
</gene>
<evidence type="ECO:0000256" key="1">
    <source>
        <dbReference type="SAM" id="MobiDB-lite"/>
    </source>
</evidence>